<comment type="caution">
    <text evidence="1">The sequence shown here is derived from an EMBL/GenBank/DDBJ whole genome shotgun (WGS) entry which is preliminary data.</text>
</comment>
<proteinExistence type="predicted"/>
<evidence type="ECO:0000313" key="2">
    <source>
        <dbReference type="Proteomes" id="UP000266172"/>
    </source>
</evidence>
<sequence>MTMIEIISGEKGKGKTKELLTKVNAAVASASGSIVYLDKSQKHMYELSNKIRLINVTDYPIDNCDEFLGFICGIVSQDHDLEEMYLDSFLTIASVETDDEICHAIQKLDIISEKYNVKFVLSVSRNEASLPDCAKAKIVISL</sequence>
<dbReference type="EMBL" id="QRVL01000001">
    <property type="protein sequence ID" value="RGS42125.1"/>
    <property type="molecule type" value="Genomic_DNA"/>
</dbReference>
<evidence type="ECO:0000313" key="1">
    <source>
        <dbReference type="EMBL" id="RGS42125.1"/>
    </source>
</evidence>
<dbReference type="Proteomes" id="UP000266172">
    <property type="component" value="Unassembled WGS sequence"/>
</dbReference>
<gene>
    <name evidence="1" type="ORF">DWX93_01980</name>
</gene>
<protein>
    <submittedName>
        <fullName evidence="1">Twitching motility protein PilT</fullName>
    </submittedName>
</protein>
<organism evidence="1 2">
    <name type="scientific">Roseburia hominis</name>
    <dbReference type="NCBI Taxonomy" id="301301"/>
    <lineage>
        <taxon>Bacteria</taxon>
        <taxon>Bacillati</taxon>
        <taxon>Bacillota</taxon>
        <taxon>Clostridia</taxon>
        <taxon>Lachnospirales</taxon>
        <taxon>Lachnospiraceae</taxon>
        <taxon>Roseburia</taxon>
    </lineage>
</organism>
<reference evidence="1 2" key="1">
    <citation type="submission" date="2018-08" db="EMBL/GenBank/DDBJ databases">
        <title>A genome reference for cultivated species of the human gut microbiota.</title>
        <authorList>
            <person name="Zou Y."/>
            <person name="Xue W."/>
            <person name="Luo G."/>
        </authorList>
    </citation>
    <scope>NUCLEOTIDE SEQUENCE [LARGE SCALE GENOMIC DNA]</scope>
    <source>
        <strain evidence="1 2">AF22-12AC</strain>
    </source>
</reference>
<name>A0A395VEN8_9FIRM</name>
<dbReference type="AlphaFoldDB" id="A0A395VEN8"/>
<accession>A0A395VEN8</accession>